<name>A0A1B6PTQ3_SORBI</name>
<dbReference type="InterPro" id="IPR008271">
    <property type="entry name" value="Ser/Thr_kinase_AS"/>
</dbReference>
<dbReference type="GO" id="GO:0005789">
    <property type="term" value="C:endoplasmic reticulum membrane"/>
    <property type="evidence" value="ECO:0007669"/>
    <property type="project" value="UniProtKB-SubCell"/>
</dbReference>
<dbReference type="EMBL" id="CM000764">
    <property type="protein sequence ID" value="KXG29055.1"/>
    <property type="molecule type" value="Genomic_DNA"/>
</dbReference>
<keyword evidence="9" id="KW-0433">Leucine-rich repeat</keyword>
<evidence type="ECO:0000256" key="2">
    <source>
        <dbReference type="ARBA" id="ARBA00004389"/>
    </source>
</evidence>
<evidence type="ECO:0000256" key="16">
    <source>
        <dbReference type="ARBA" id="ARBA00022840"/>
    </source>
</evidence>
<dbReference type="FunFam" id="3.80.10.10:FF:001158">
    <property type="entry name" value="Leucine-rich repeat protein kinase family protein"/>
    <property type="match status" value="1"/>
</dbReference>
<dbReference type="GO" id="GO:0005524">
    <property type="term" value="F:ATP binding"/>
    <property type="evidence" value="ECO:0007669"/>
    <property type="project" value="UniProtKB-UniRule"/>
</dbReference>
<comment type="similarity">
    <text evidence="3">Belongs to the protein kinase superfamily. Ser/Thr protein kinase family.</text>
</comment>
<keyword evidence="6" id="KW-1003">Cell membrane</keyword>
<evidence type="ECO:0000256" key="17">
    <source>
        <dbReference type="ARBA" id="ARBA00022989"/>
    </source>
</evidence>
<keyword evidence="15" id="KW-0418">Kinase</keyword>
<evidence type="ECO:0000313" key="30">
    <source>
        <dbReference type="Proteomes" id="UP000000768"/>
    </source>
</evidence>
<evidence type="ECO:0000256" key="9">
    <source>
        <dbReference type="ARBA" id="ARBA00022614"/>
    </source>
</evidence>
<comment type="similarity">
    <text evidence="4">Belongs to the RLP family.</text>
</comment>
<keyword evidence="10" id="KW-0808">Transferase</keyword>
<evidence type="ECO:0000256" key="26">
    <source>
        <dbReference type="PROSITE-ProRule" id="PRU10141"/>
    </source>
</evidence>
<evidence type="ECO:0000256" key="14">
    <source>
        <dbReference type="ARBA" id="ARBA00022741"/>
    </source>
</evidence>
<dbReference type="InterPro" id="IPR032675">
    <property type="entry name" value="LRR_dom_sf"/>
</dbReference>
<dbReference type="GO" id="GO:0005886">
    <property type="term" value="C:plasma membrane"/>
    <property type="evidence" value="ECO:0007669"/>
    <property type="project" value="UniProtKB-SubCell"/>
</dbReference>
<dbReference type="FunFam" id="3.30.200.20:FF:000432">
    <property type="entry name" value="LRR receptor-like serine/threonine-protein kinase EFR"/>
    <property type="match status" value="1"/>
</dbReference>
<keyword evidence="7" id="KW-0723">Serine/threonine-protein kinase</keyword>
<dbReference type="AlphaFoldDB" id="A0A1B6PTQ3"/>
<dbReference type="Pfam" id="PF13855">
    <property type="entry name" value="LRR_8"/>
    <property type="match status" value="3"/>
</dbReference>
<evidence type="ECO:0000256" key="25">
    <source>
        <dbReference type="ARBA" id="ARBA00072040"/>
    </source>
</evidence>
<reference evidence="29 30" key="1">
    <citation type="journal article" date="2009" name="Nature">
        <title>The Sorghum bicolor genome and the diversification of grasses.</title>
        <authorList>
            <person name="Paterson A.H."/>
            <person name="Bowers J.E."/>
            <person name="Bruggmann R."/>
            <person name="Dubchak I."/>
            <person name="Grimwood J."/>
            <person name="Gundlach H."/>
            <person name="Haberer G."/>
            <person name="Hellsten U."/>
            <person name="Mitros T."/>
            <person name="Poliakov A."/>
            <person name="Schmutz J."/>
            <person name="Spannagl M."/>
            <person name="Tang H."/>
            <person name="Wang X."/>
            <person name="Wicker T."/>
            <person name="Bharti A.K."/>
            <person name="Chapman J."/>
            <person name="Feltus F.A."/>
            <person name="Gowik U."/>
            <person name="Grigoriev I.V."/>
            <person name="Lyons E."/>
            <person name="Maher C.A."/>
            <person name="Martis M."/>
            <person name="Narechania A."/>
            <person name="Otillar R.P."/>
            <person name="Penning B.W."/>
            <person name="Salamov A.A."/>
            <person name="Wang Y."/>
            <person name="Zhang L."/>
            <person name="Carpita N.C."/>
            <person name="Freeling M."/>
            <person name="Gingle A.R."/>
            <person name="Hash C.T."/>
            <person name="Keller B."/>
            <person name="Klein P."/>
            <person name="Kresovich S."/>
            <person name="McCann M.C."/>
            <person name="Ming R."/>
            <person name="Peterson D.G."/>
            <person name="Mehboob-ur-Rahman"/>
            <person name="Ware D."/>
            <person name="Westhoff P."/>
            <person name="Mayer K.F."/>
            <person name="Messing J."/>
            <person name="Rokhsar D.S."/>
        </authorList>
    </citation>
    <scope>NUCLEOTIDE SEQUENCE [LARGE SCALE GENOMIC DNA]</scope>
    <source>
        <strain evidence="30">cv. BTx623</strain>
    </source>
</reference>
<evidence type="ECO:0000256" key="4">
    <source>
        <dbReference type="ARBA" id="ARBA00009592"/>
    </source>
</evidence>
<dbReference type="InParanoid" id="A0A1B6PTQ3"/>
<gene>
    <name evidence="29" type="ORF">SORBI_3005G205100</name>
</gene>
<dbReference type="SUPFAM" id="SSF52058">
    <property type="entry name" value="L domain-like"/>
    <property type="match status" value="3"/>
</dbReference>
<dbReference type="InterPro" id="IPR001245">
    <property type="entry name" value="Ser-Thr/Tyr_kinase_cat_dom"/>
</dbReference>
<comment type="subcellular location">
    <subcellularLocation>
        <location evidence="1">Cell membrane</location>
        <topology evidence="1">Single-pass type I membrane protein</topology>
    </subcellularLocation>
    <subcellularLocation>
        <location evidence="2">Endoplasmic reticulum membrane</location>
        <topology evidence="2">Single-pass membrane protein</topology>
    </subcellularLocation>
</comment>
<dbReference type="PANTHER" id="PTHR48052:SF23">
    <property type="entry name" value="OS06G0587900 PROTEIN"/>
    <property type="match status" value="1"/>
</dbReference>
<evidence type="ECO:0000256" key="7">
    <source>
        <dbReference type="ARBA" id="ARBA00022527"/>
    </source>
</evidence>
<dbReference type="EC" id="2.7.11.1" evidence="5"/>
<evidence type="ECO:0000256" key="20">
    <source>
        <dbReference type="ARBA" id="ARBA00023180"/>
    </source>
</evidence>
<dbReference type="eggNOG" id="ENOG502QPYS">
    <property type="taxonomic scope" value="Eukaryota"/>
</dbReference>
<dbReference type="OMA" id="YTEIISI"/>
<dbReference type="Gene3D" id="3.30.200.20">
    <property type="entry name" value="Phosphorylase Kinase, domain 1"/>
    <property type="match status" value="1"/>
</dbReference>
<evidence type="ECO:0000256" key="19">
    <source>
        <dbReference type="ARBA" id="ARBA00023170"/>
    </source>
</evidence>
<feature type="transmembrane region" description="Helical" evidence="27">
    <location>
        <begin position="760"/>
        <end position="785"/>
    </location>
</feature>
<dbReference type="InterPro" id="IPR000719">
    <property type="entry name" value="Prot_kinase_dom"/>
</dbReference>
<dbReference type="InterPro" id="IPR017441">
    <property type="entry name" value="Protein_kinase_ATP_BS"/>
</dbReference>
<dbReference type="Pfam" id="PF07714">
    <property type="entry name" value="PK_Tyr_Ser-Thr"/>
    <property type="match status" value="1"/>
</dbReference>
<evidence type="ECO:0000256" key="22">
    <source>
        <dbReference type="ARBA" id="ARBA00048679"/>
    </source>
</evidence>
<keyword evidence="20" id="KW-0325">Glycoprotein</keyword>
<evidence type="ECO:0000256" key="18">
    <source>
        <dbReference type="ARBA" id="ARBA00023136"/>
    </source>
</evidence>
<keyword evidence="11 27" id="KW-0812">Transmembrane</keyword>
<dbReference type="InterPro" id="IPR003591">
    <property type="entry name" value="Leu-rich_rpt_typical-subtyp"/>
</dbReference>
<keyword evidence="30" id="KW-1185">Reference proteome</keyword>
<reference evidence="30" key="2">
    <citation type="journal article" date="2018" name="Plant J.">
        <title>The Sorghum bicolor reference genome: improved assembly, gene annotations, a transcriptome atlas, and signatures of genome organization.</title>
        <authorList>
            <person name="McCormick R.F."/>
            <person name="Truong S.K."/>
            <person name="Sreedasyam A."/>
            <person name="Jenkins J."/>
            <person name="Shu S."/>
            <person name="Sims D."/>
            <person name="Kennedy M."/>
            <person name="Amirebrahimi M."/>
            <person name="Weers B.D."/>
            <person name="McKinley B."/>
            <person name="Mattison A."/>
            <person name="Morishige D.T."/>
            <person name="Grimwood J."/>
            <person name="Schmutz J."/>
            <person name="Mullet J.E."/>
        </authorList>
    </citation>
    <scope>NUCLEOTIDE SEQUENCE [LARGE SCALE GENOMIC DNA]</scope>
    <source>
        <strain evidence="30">cv. BTx623</strain>
    </source>
</reference>
<keyword evidence="8" id="KW-0597">Phosphoprotein</keyword>
<dbReference type="InterPro" id="IPR013210">
    <property type="entry name" value="LRR_N_plant-typ"/>
</dbReference>
<dbReference type="PROSITE" id="PS00107">
    <property type="entry name" value="PROTEIN_KINASE_ATP"/>
    <property type="match status" value="1"/>
</dbReference>
<evidence type="ECO:0000256" key="27">
    <source>
        <dbReference type="SAM" id="Phobius"/>
    </source>
</evidence>
<feature type="domain" description="Protein kinase" evidence="28">
    <location>
        <begin position="817"/>
        <end position="1120"/>
    </location>
</feature>
<dbReference type="PANTHER" id="PTHR48052">
    <property type="entry name" value="UNNAMED PRODUCT"/>
    <property type="match status" value="1"/>
</dbReference>
<evidence type="ECO:0000256" key="15">
    <source>
        <dbReference type="ARBA" id="ARBA00022777"/>
    </source>
</evidence>
<feature type="binding site" evidence="26">
    <location>
        <position position="846"/>
    </location>
    <ligand>
        <name>ATP</name>
        <dbReference type="ChEBI" id="CHEBI:30616"/>
    </ligand>
</feature>
<dbReference type="Pfam" id="PF08263">
    <property type="entry name" value="LRRNT_2"/>
    <property type="match status" value="1"/>
</dbReference>
<dbReference type="FunFam" id="3.80.10.10:FF:000275">
    <property type="entry name" value="Leucine-rich repeat receptor-like protein kinase"/>
    <property type="match status" value="1"/>
</dbReference>
<evidence type="ECO:0000256" key="3">
    <source>
        <dbReference type="ARBA" id="ARBA00008684"/>
    </source>
</evidence>
<evidence type="ECO:0000256" key="5">
    <source>
        <dbReference type="ARBA" id="ARBA00012513"/>
    </source>
</evidence>
<dbReference type="FunFam" id="3.80.10.10:FF:000288">
    <property type="entry name" value="LRR receptor-like serine/threonine-protein kinase EFR"/>
    <property type="match status" value="1"/>
</dbReference>
<dbReference type="FunFam" id="1.10.510.10:FF:000358">
    <property type="entry name" value="Putative leucine-rich repeat receptor-like serine/threonine-protein kinase"/>
    <property type="match status" value="1"/>
</dbReference>
<keyword evidence="13" id="KW-0677">Repeat</keyword>
<dbReference type="SMART" id="SM00220">
    <property type="entry name" value="S_TKc"/>
    <property type="match status" value="1"/>
</dbReference>
<evidence type="ECO:0000256" key="11">
    <source>
        <dbReference type="ARBA" id="ARBA00022692"/>
    </source>
</evidence>
<dbReference type="FunFam" id="3.80.10.10:FF:000383">
    <property type="entry name" value="Leucine-rich repeat receptor protein kinase EMS1"/>
    <property type="match status" value="1"/>
</dbReference>
<dbReference type="InterPro" id="IPR001611">
    <property type="entry name" value="Leu-rich_rpt"/>
</dbReference>
<dbReference type="SMART" id="SM00369">
    <property type="entry name" value="LRR_TYP"/>
    <property type="match status" value="10"/>
</dbReference>
<evidence type="ECO:0000256" key="24">
    <source>
        <dbReference type="ARBA" id="ARBA00056628"/>
    </source>
</evidence>
<evidence type="ECO:0000256" key="1">
    <source>
        <dbReference type="ARBA" id="ARBA00004251"/>
    </source>
</evidence>
<comment type="catalytic activity">
    <reaction evidence="21">
        <text>L-threonyl-[protein] + ATP = O-phospho-L-threonyl-[protein] + ADP + H(+)</text>
        <dbReference type="Rhea" id="RHEA:46608"/>
        <dbReference type="Rhea" id="RHEA-COMP:11060"/>
        <dbReference type="Rhea" id="RHEA-COMP:11605"/>
        <dbReference type="ChEBI" id="CHEBI:15378"/>
        <dbReference type="ChEBI" id="CHEBI:30013"/>
        <dbReference type="ChEBI" id="CHEBI:30616"/>
        <dbReference type="ChEBI" id="CHEBI:61977"/>
        <dbReference type="ChEBI" id="CHEBI:456216"/>
        <dbReference type="EC" id="2.7.11.1"/>
    </reaction>
</comment>
<comment type="function">
    <text evidence="23">Receptor kinase that detects X.oryzae pv. oryzae protein Ax21 to promote innate immunity. Following X.oryzae pv. oryzae protein Ax21 detection, undergoes cleavage, releasing the processed protein kinase Xa21 chain.</text>
</comment>
<dbReference type="Pfam" id="PF00560">
    <property type="entry name" value="LRR_1"/>
    <property type="match status" value="10"/>
</dbReference>
<evidence type="ECO:0000259" key="28">
    <source>
        <dbReference type="PROSITE" id="PS50011"/>
    </source>
</evidence>
<dbReference type="Gene3D" id="1.10.510.10">
    <property type="entry name" value="Transferase(Phosphotransferase) domain 1"/>
    <property type="match status" value="1"/>
</dbReference>
<evidence type="ECO:0000313" key="29">
    <source>
        <dbReference type="EMBL" id="KXG29055.1"/>
    </source>
</evidence>
<dbReference type="Proteomes" id="UP000000768">
    <property type="component" value="Chromosome 5"/>
</dbReference>
<keyword evidence="17 27" id="KW-1133">Transmembrane helix</keyword>
<evidence type="ECO:0000256" key="8">
    <source>
        <dbReference type="ARBA" id="ARBA00022553"/>
    </source>
</evidence>
<proteinExistence type="inferred from homology"/>
<dbReference type="Gene3D" id="3.80.10.10">
    <property type="entry name" value="Ribonuclease Inhibitor"/>
    <property type="match status" value="4"/>
</dbReference>
<protein>
    <recommendedName>
        <fullName evidence="25">Receptor kinase-like protein Xa21</fullName>
        <ecNumber evidence="5">2.7.11.1</ecNumber>
    </recommendedName>
</protein>
<evidence type="ECO:0000256" key="21">
    <source>
        <dbReference type="ARBA" id="ARBA00047899"/>
    </source>
</evidence>
<keyword evidence="14 26" id="KW-0547">Nucleotide-binding</keyword>
<dbReference type="Gramene" id="KXG29055">
    <property type="protein sequence ID" value="KXG29055"/>
    <property type="gene ID" value="SORBI_3005G205100"/>
</dbReference>
<comment type="function">
    <text evidence="24">The processed protein kinase Xa21 chain released by protein cleavage after X.oryzae pv. oryzae protein Ax21 detection translocates into the nucleus where it can bind and regulate WRKY62, a transcription factor. Confers resistance to the bacterial pathogen X.oryzae pv. oryzae (Xoo).</text>
</comment>
<keyword evidence="18 27" id="KW-0472">Membrane</keyword>
<dbReference type="PROSITE" id="PS50011">
    <property type="entry name" value="PROTEIN_KINASE_DOM"/>
    <property type="match status" value="1"/>
</dbReference>
<organism evidence="29 30">
    <name type="scientific">Sorghum bicolor</name>
    <name type="common">Sorghum</name>
    <name type="synonym">Sorghum vulgare</name>
    <dbReference type="NCBI Taxonomy" id="4558"/>
    <lineage>
        <taxon>Eukaryota</taxon>
        <taxon>Viridiplantae</taxon>
        <taxon>Streptophyta</taxon>
        <taxon>Embryophyta</taxon>
        <taxon>Tracheophyta</taxon>
        <taxon>Spermatophyta</taxon>
        <taxon>Magnoliopsida</taxon>
        <taxon>Liliopsida</taxon>
        <taxon>Poales</taxon>
        <taxon>Poaceae</taxon>
        <taxon>PACMAD clade</taxon>
        <taxon>Panicoideae</taxon>
        <taxon>Andropogonodae</taxon>
        <taxon>Andropogoneae</taxon>
        <taxon>Sorghinae</taxon>
        <taxon>Sorghum</taxon>
    </lineage>
</organism>
<keyword evidence="19" id="KW-0675">Receptor</keyword>
<keyword evidence="12" id="KW-0732">Signal</keyword>
<dbReference type="SUPFAM" id="SSF56112">
    <property type="entry name" value="Protein kinase-like (PK-like)"/>
    <property type="match status" value="1"/>
</dbReference>
<dbReference type="PROSITE" id="PS00108">
    <property type="entry name" value="PROTEIN_KINASE_ST"/>
    <property type="match status" value="1"/>
</dbReference>
<evidence type="ECO:0000256" key="12">
    <source>
        <dbReference type="ARBA" id="ARBA00022729"/>
    </source>
</evidence>
<dbReference type="GO" id="GO:0004674">
    <property type="term" value="F:protein serine/threonine kinase activity"/>
    <property type="evidence" value="ECO:0007669"/>
    <property type="project" value="UniProtKB-KW"/>
</dbReference>
<dbReference type="InterPro" id="IPR011009">
    <property type="entry name" value="Kinase-like_dom_sf"/>
</dbReference>
<sequence>MIYTSIYPSIHICIETMSHIANHSISILPLLAFISIHFLALCQYTSPAALNESSALLCLKSQLRDPSGALASWRDDSPAFCQWHGVTCGSRQQASRVIALDLESENIAGSIFPCVANLSFLERIHMPNNQLVGQISPDIGQLTQLRYLNLSMNSLRCEIPEALSACSHLETIDLDSNSLQGEIPPSLARCSSLQTVILGYNNLQGSIPPQLGLLPSLYTLFLPSNNLTGSIPEFLGQSKNLTWVNLQNNSLTGWIPPALFNCTSLHYIDLSHNALSGSVPPFLQASSSALNYLSLYENNLSGEIPSSLGNLSSLALLLLSHNSLGGSLPESLGKLKTLQALDLSYNNLSGTVAPAIYNISSLNFLGLGANQIVGTLPTSIGNTLTSITELILEGSRFEGPIPASLANATNLQYLDLRSNAFTGVIPSLGSLTLLSYLDLGANRLQAGDWSFMSSLVNCTQLKNLWLDRNNLQGTISTYITNIPKSLEIMVLKHNQFTGSIPSEIGKFTNLTVIQLDNNFLSGEIPDTLGNLQNMSILTISKNQFSGEIPRSIGKLEKLTELLFNENNLTGLIPSSLEGCKQLTTLNLSSNSLYGGIPRELFSISTLSVGLDLSNNKLTGDIPFEIGGLINLNSLSLSNNQLSGEIPSTLGQCLLLQSLHLEANNLHRSIPDSFINLKGITVMDLSQNNLSGRIPQFLESLSSLQILNLSFNDLEGPVPGGGIFARPNDVFIQGNNKLCATSPDLQVPQCLTSRPQRKKHAYILAVLVSLASVTAVTMACVVVIILKKRRKGKQLTNQSLKELKNFSYGDLFKATDGFSPNSLVGSGRFGLVYKGQFKVEECAVAIKVFRLDQFGAPSNFLSECEALRNIRHRNLIRVISVCSTFDPTGSEFKALILEYMVNGNLESWLHQKDCTESTKRPLSLGTRIAIAVDIAAALDYLHNRCTPPLVHRDLKPSNVLLNDEMVASLSDFGLAKFLSVDFSTGFNNSLSAVGPRGSIGYIAPEYGMGCKISVEGDIYSYGIILLEIITGRRPTDDMFKDGVNIRNFVESSLPLNIHNILEPNLTVYHEGEDGGQAMIEMQHCAMQLANIGLKCSEMSPKDRPRTEEVYAEMLAIKEEFSTLCSWGSISMLL</sequence>
<keyword evidence="16 26" id="KW-0067">ATP-binding</keyword>
<dbReference type="OrthoDB" id="676979at2759"/>
<evidence type="ECO:0000256" key="6">
    <source>
        <dbReference type="ARBA" id="ARBA00022475"/>
    </source>
</evidence>
<accession>A0A1B6PTQ3</accession>
<comment type="catalytic activity">
    <reaction evidence="22">
        <text>L-seryl-[protein] + ATP = O-phospho-L-seryl-[protein] + ADP + H(+)</text>
        <dbReference type="Rhea" id="RHEA:17989"/>
        <dbReference type="Rhea" id="RHEA-COMP:9863"/>
        <dbReference type="Rhea" id="RHEA-COMP:11604"/>
        <dbReference type="ChEBI" id="CHEBI:15378"/>
        <dbReference type="ChEBI" id="CHEBI:29999"/>
        <dbReference type="ChEBI" id="CHEBI:30616"/>
        <dbReference type="ChEBI" id="CHEBI:83421"/>
        <dbReference type="ChEBI" id="CHEBI:456216"/>
        <dbReference type="EC" id="2.7.11.1"/>
    </reaction>
</comment>
<evidence type="ECO:0000256" key="10">
    <source>
        <dbReference type="ARBA" id="ARBA00022679"/>
    </source>
</evidence>
<evidence type="ECO:0000256" key="23">
    <source>
        <dbReference type="ARBA" id="ARBA00054320"/>
    </source>
</evidence>
<evidence type="ECO:0000256" key="13">
    <source>
        <dbReference type="ARBA" id="ARBA00022737"/>
    </source>
</evidence>
<dbReference type="PRINTS" id="PR00019">
    <property type="entry name" value="LEURICHRPT"/>
</dbReference>